<proteinExistence type="predicted"/>
<evidence type="ECO:0000313" key="2">
    <source>
        <dbReference type="Proteomes" id="UP001148662"/>
    </source>
</evidence>
<evidence type="ECO:0000313" key="1">
    <source>
        <dbReference type="EMBL" id="KAJ3552177.1"/>
    </source>
</evidence>
<dbReference type="EMBL" id="JANHOG010000695">
    <property type="protein sequence ID" value="KAJ3552177.1"/>
    <property type="molecule type" value="Genomic_DNA"/>
</dbReference>
<dbReference type="Proteomes" id="UP001148662">
    <property type="component" value="Unassembled WGS sequence"/>
</dbReference>
<gene>
    <name evidence="1" type="ORF">NM688_g4291</name>
</gene>
<accession>A0ACC1T327</accession>
<comment type="caution">
    <text evidence="1">The sequence shown here is derived from an EMBL/GenBank/DDBJ whole genome shotgun (WGS) entry which is preliminary data.</text>
</comment>
<sequence>MNVDSEIDGRTPGVTEILLKISNQLQDISARLPPVIEQQEPWEEVRDTVKQQDNERIDLWQDELNALLIFAGLLSTVVTAFVIVSFTWLQQNPEDTSNTLLAHISLQLTALASTSMSANDPIPALPLQNVISSFTPIEIAVPVNVLWVLSLALSLISAFFTIAVQQWLRNLRLPMNGVPVRLAVKLWELRNNNLQQWQVPSIITWLSAMLQIAVVLFLIGIFVVLRSMNATITTAFGVVAAFALFAYLVSAIIPLISIRCPYKSPLVPILVAIFTFKWLVYLFALLLFSISSFVIRVKSLDGHHASRHANVLSMHKHFKHYMKACAQRINISQFWLLREYEALTKGHRGSPLLAQKALWNVFHAIPSKNFPRFMRCLSSSIKRHTLEEMFARIFMHSMGAIMHRLSSYDFFDRNGRLHSKMEADMRHWGALRLSYLGWSALQKGSGTFDGHISKEDNMALTLFHALNKASPVAPKETYLPYLLKVCSNQRPSMRLLGDSEEAQVIPACLMFDSLQAGSDYKWKKDEAEKLVEFAHRCLNQVSWQSERNVVRLCLAADTSALDAMVYHKDVAEKEAQTLLKSLIDLLQESRRFNELKTLLQEHPEASDKTAKSFAVQPMLAHLCHAVVQLTAFGVIHPDKSHSLVTFARKIPTFFPKESDRQHLHDCLDHLELVVFGRRLETEPTWADVYPPLGRFALPTASSGVEEETCDQAGVYPFLFKDPLLVTLALIKPREPEPPLRYSSYWAPEADEDEDGAQISATASKALSETIARVKDVTTGIGSLIDSVADARGARNDPTSLAGSIPEPSEGNSDKNKEPILPLYSEPELSFNTEDVEIVPRHDGSESIV</sequence>
<protein>
    <submittedName>
        <fullName evidence="1">Uncharacterized protein</fullName>
    </submittedName>
</protein>
<name>A0ACC1T327_9APHY</name>
<keyword evidence="2" id="KW-1185">Reference proteome</keyword>
<organism evidence="1 2">
    <name type="scientific">Phlebia brevispora</name>
    <dbReference type="NCBI Taxonomy" id="194682"/>
    <lineage>
        <taxon>Eukaryota</taxon>
        <taxon>Fungi</taxon>
        <taxon>Dikarya</taxon>
        <taxon>Basidiomycota</taxon>
        <taxon>Agaricomycotina</taxon>
        <taxon>Agaricomycetes</taxon>
        <taxon>Polyporales</taxon>
        <taxon>Meruliaceae</taxon>
        <taxon>Phlebia</taxon>
    </lineage>
</organism>
<reference evidence="1" key="1">
    <citation type="submission" date="2022-07" db="EMBL/GenBank/DDBJ databases">
        <title>Genome Sequence of Phlebia brevispora.</title>
        <authorList>
            <person name="Buettner E."/>
        </authorList>
    </citation>
    <scope>NUCLEOTIDE SEQUENCE</scope>
    <source>
        <strain evidence="1">MPL23</strain>
    </source>
</reference>